<dbReference type="RefSeq" id="WP_092616814.1">
    <property type="nucleotide sequence ID" value="NZ_FMYK01000002.1"/>
</dbReference>
<gene>
    <name evidence="3" type="ORF">SAMN05421749_102296</name>
</gene>
<dbReference type="InterPro" id="IPR048342">
    <property type="entry name" value="DUF1285_C"/>
</dbReference>
<feature type="domain" description="DUF1285" evidence="1">
    <location>
        <begin position="24"/>
        <end position="90"/>
    </location>
</feature>
<dbReference type="OrthoDB" id="3078366at2"/>
<proteinExistence type="predicted"/>
<dbReference type="InterPro" id="IPR048341">
    <property type="entry name" value="DUF1285_N"/>
</dbReference>
<dbReference type="AlphaFoldDB" id="A0A1G6HIY3"/>
<reference evidence="4" key="1">
    <citation type="submission" date="2016-09" db="EMBL/GenBank/DDBJ databases">
        <authorList>
            <person name="Varghese N."/>
            <person name="Submissions S."/>
        </authorList>
    </citation>
    <scope>NUCLEOTIDE SEQUENCE [LARGE SCALE GENOMIC DNA]</scope>
    <source>
        <strain evidence="4">ANC 3699</strain>
    </source>
</reference>
<name>A0A1G6HIY3_9GAMM</name>
<dbReference type="EMBL" id="FMYK01000002">
    <property type="protein sequence ID" value="SDB94058.1"/>
    <property type="molecule type" value="Genomic_DNA"/>
</dbReference>
<dbReference type="Proteomes" id="UP000242317">
    <property type="component" value="Unassembled WGS sequence"/>
</dbReference>
<dbReference type="InterPro" id="IPR023361">
    <property type="entry name" value="DUF1285_beta_roll_sf"/>
</dbReference>
<dbReference type="Gene3D" id="3.10.540.10">
    <property type="entry name" value="duf1285 like domain"/>
    <property type="match status" value="1"/>
</dbReference>
<evidence type="ECO:0000259" key="1">
    <source>
        <dbReference type="Pfam" id="PF06938"/>
    </source>
</evidence>
<keyword evidence="4" id="KW-1185">Reference proteome</keyword>
<feature type="domain" description="DUF1285" evidence="2">
    <location>
        <begin position="91"/>
        <end position="183"/>
    </location>
</feature>
<organism evidence="3 4">
    <name type="scientific">Acinetobacter marinus</name>
    <dbReference type="NCBI Taxonomy" id="281375"/>
    <lineage>
        <taxon>Bacteria</taxon>
        <taxon>Pseudomonadati</taxon>
        <taxon>Pseudomonadota</taxon>
        <taxon>Gammaproteobacteria</taxon>
        <taxon>Moraxellales</taxon>
        <taxon>Moraxellaceae</taxon>
        <taxon>Acinetobacter</taxon>
    </lineage>
</organism>
<evidence type="ECO:0008006" key="5">
    <source>
        <dbReference type="Google" id="ProtNLM"/>
    </source>
</evidence>
<evidence type="ECO:0000313" key="3">
    <source>
        <dbReference type="EMBL" id="SDB94058.1"/>
    </source>
</evidence>
<evidence type="ECO:0000259" key="2">
    <source>
        <dbReference type="Pfam" id="PF21028"/>
    </source>
</evidence>
<dbReference type="Pfam" id="PF21028">
    <property type="entry name" value="DUF1285_C"/>
    <property type="match status" value="1"/>
</dbReference>
<sequence length="185" mass="21814">MAVQANFENIASYLQQFSHDRSIPPLEKWNPDYCGEMDLVIKANGEWWHEGRPIRRQKMVDLFAKILWKEQDDYFLKTPVEKIKIQVEDAPLLISAVDQVEIDGKQYLQMTTQNQDVFVIDAEHPIYMRAFDGEMRPYVKVRYELEALVQRNVFYHLVNYGELYDEPNCTCLKLHSGDAQFTLCM</sequence>
<dbReference type="InterPro" id="IPR010707">
    <property type="entry name" value="DUF1285"/>
</dbReference>
<evidence type="ECO:0000313" key="4">
    <source>
        <dbReference type="Proteomes" id="UP000242317"/>
    </source>
</evidence>
<protein>
    <recommendedName>
        <fullName evidence="5">DUF1285 domain-containing protein</fullName>
    </recommendedName>
</protein>
<accession>A0A1G6HIY3</accession>
<dbReference type="Pfam" id="PF06938">
    <property type="entry name" value="DUF1285_N"/>
    <property type="match status" value="1"/>
</dbReference>
<dbReference type="PIRSF" id="PIRSF029557">
    <property type="entry name" value="UCP029557"/>
    <property type="match status" value="1"/>
</dbReference>
<dbReference type="Gene3D" id="2.30.270.10">
    <property type="entry name" value="duf1285 protein"/>
    <property type="match status" value="1"/>
</dbReference>